<accession>A0ABS4WEX0</accession>
<dbReference type="EMBL" id="JAGIOE010000001">
    <property type="protein sequence ID" value="MBP2374673.1"/>
    <property type="molecule type" value="Genomic_DNA"/>
</dbReference>
<keyword evidence="2" id="KW-1133">Transmembrane helix</keyword>
<protein>
    <submittedName>
        <fullName evidence="3">Uncharacterized protein</fullName>
    </submittedName>
</protein>
<keyword evidence="2" id="KW-0472">Membrane</keyword>
<proteinExistence type="predicted"/>
<evidence type="ECO:0000313" key="3">
    <source>
        <dbReference type="EMBL" id="MBP2374673.1"/>
    </source>
</evidence>
<gene>
    <name evidence="3" type="ORF">JOF46_002585</name>
</gene>
<reference evidence="3 4" key="1">
    <citation type="submission" date="2021-03" db="EMBL/GenBank/DDBJ databases">
        <title>Sequencing the genomes of 1000 actinobacteria strains.</title>
        <authorList>
            <person name="Klenk H.-P."/>
        </authorList>
    </citation>
    <scope>NUCLEOTIDE SEQUENCE [LARGE SCALE GENOMIC DNA]</scope>
    <source>
        <strain evidence="3 4">DSM 15454</strain>
    </source>
</reference>
<sequence length="689" mass="73168">MRAPVALMSRCGHAPGNTSTRCGIWMTGWAGTNWQFFDDEDIQTRIGVTFGFGLLDEEVAATGTLSMALSALRTELARPVELGAGRTGFPEVIAEAGTDTSTLLIRGATDTVAAAWRRLPGLFDGWIVTDQTSAMRPEHPVWPVDLVRRTGRNAAALAGIQVTAPDARERARVLLPRLDPKSGRIRSVFFTTERSLVGLGFPVREAATGTEPSRLWADGTAKHFGGSAPGPLPEGPETLVRRAAGNGPGSLPVSEDPVLLSTLVPRSAAGLAAAELLRAQLAATAANAGQDPAAIGIDMLGIGAEFCVFLVAENPLGETVRQRVLTDFGRTMALVPDPWVEDAVRETRHGLSPRLARERRVVGLEDDPGTDTAGVRQVLTQATQCLHLALEPGEPVPAKAGKSGRERIFRSLPGGDVTTGRSATLAVGQVSIALGTRSAGHGGGTKHETRIATTAILAVLEDPAGTLAIIDEDQQVLTFNPELFKRHKALQRCLEPVLAGLPRLRINNGADPAALRRRRGRAKRWPAWLLAGSVTLVACLAVMIAVSNIDDPQVTGRITIGETAQLGNGTTITATGFERQPTAPTDLESQVAVRVRFCAGSDTKGSEHPPETQRSVAPADFALLNQQYAYARLVDSDAQLRRDTLAPGQCAVGELVFRGVDLSVPRLAYKNAFGDDVVWYSPGQVPPAQ</sequence>
<keyword evidence="4" id="KW-1185">Reference proteome</keyword>
<evidence type="ECO:0000256" key="2">
    <source>
        <dbReference type="SAM" id="Phobius"/>
    </source>
</evidence>
<feature type="transmembrane region" description="Helical" evidence="2">
    <location>
        <begin position="525"/>
        <end position="546"/>
    </location>
</feature>
<keyword evidence="2" id="KW-0812">Transmembrane</keyword>
<evidence type="ECO:0000313" key="4">
    <source>
        <dbReference type="Proteomes" id="UP000766570"/>
    </source>
</evidence>
<dbReference type="Proteomes" id="UP000766570">
    <property type="component" value="Unassembled WGS sequence"/>
</dbReference>
<name>A0ABS4WEX0_9MICC</name>
<organism evidence="3 4">
    <name type="scientific">Paeniglutamicibacter psychrophenolicus</name>
    <dbReference type="NCBI Taxonomy" id="257454"/>
    <lineage>
        <taxon>Bacteria</taxon>
        <taxon>Bacillati</taxon>
        <taxon>Actinomycetota</taxon>
        <taxon>Actinomycetes</taxon>
        <taxon>Micrococcales</taxon>
        <taxon>Micrococcaceae</taxon>
        <taxon>Paeniglutamicibacter</taxon>
    </lineage>
</organism>
<comment type="caution">
    <text evidence="3">The sequence shown here is derived from an EMBL/GenBank/DDBJ whole genome shotgun (WGS) entry which is preliminary data.</text>
</comment>
<evidence type="ECO:0000256" key="1">
    <source>
        <dbReference type="SAM" id="MobiDB-lite"/>
    </source>
</evidence>
<feature type="region of interest" description="Disordered" evidence="1">
    <location>
        <begin position="218"/>
        <end position="237"/>
    </location>
</feature>
<dbReference type="RefSeq" id="WP_209907704.1">
    <property type="nucleotide sequence ID" value="NZ_BAAAMI010000017.1"/>
</dbReference>